<sequence>MDMRTEVEWVDSRERLPQEGMPVAAAIAGRFASGDADECDPGAGQDFWLVRPMYFTTRHIGEDGREYRDCFVDSDGIVRPPYGRDRDDPQDPGDPQYCDDPITHWAELPTLPGTTVHYLMGEEARTARANASGEGMSARS</sequence>
<evidence type="ECO:0000256" key="1">
    <source>
        <dbReference type="SAM" id="MobiDB-lite"/>
    </source>
</evidence>
<reference evidence="2 3" key="1">
    <citation type="submission" date="2024-05" db="EMBL/GenBank/DDBJ databases">
        <title>Microbispora sp.ZYX-F-249.</title>
        <authorList>
            <person name="Xie H."/>
        </authorList>
    </citation>
    <scope>NUCLEOTIDE SEQUENCE [LARGE SCALE GENOMIC DNA]</scope>
    <source>
        <strain evidence="2 3">ZYX-F-249</strain>
    </source>
</reference>
<protein>
    <submittedName>
        <fullName evidence="2">AQJ64_40280 family protein</fullName>
    </submittedName>
</protein>
<dbReference type="RefSeq" id="WP_346226800.1">
    <property type="nucleotide sequence ID" value="NZ_JBDJAW010000012.1"/>
</dbReference>
<evidence type="ECO:0000313" key="2">
    <source>
        <dbReference type="EMBL" id="MEN3536816.1"/>
    </source>
</evidence>
<dbReference type="InterPro" id="IPR048167">
    <property type="entry name" value="AQJ64_40280-like"/>
</dbReference>
<evidence type="ECO:0000313" key="3">
    <source>
        <dbReference type="Proteomes" id="UP001447516"/>
    </source>
</evidence>
<accession>A0ABV0AR95</accession>
<comment type="caution">
    <text evidence="2">The sequence shown here is derived from an EMBL/GenBank/DDBJ whole genome shotgun (WGS) entry which is preliminary data.</text>
</comment>
<keyword evidence="3" id="KW-1185">Reference proteome</keyword>
<proteinExistence type="predicted"/>
<name>A0ABV0AR95_9ACTN</name>
<dbReference type="EMBL" id="JBDJAW010000012">
    <property type="protein sequence ID" value="MEN3536816.1"/>
    <property type="molecule type" value="Genomic_DNA"/>
</dbReference>
<feature type="region of interest" description="Disordered" evidence="1">
    <location>
        <begin position="78"/>
        <end position="100"/>
    </location>
</feature>
<gene>
    <name evidence="2" type="ORF">AAH991_17010</name>
</gene>
<dbReference type="NCBIfam" id="NF041588">
    <property type="entry name" value="AQJ64_40280_fam"/>
    <property type="match status" value="1"/>
</dbReference>
<organism evidence="2 3">
    <name type="scientific">Microbispora maris</name>
    <dbReference type="NCBI Taxonomy" id="3144104"/>
    <lineage>
        <taxon>Bacteria</taxon>
        <taxon>Bacillati</taxon>
        <taxon>Actinomycetota</taxon>
        <taxon>Actinomycetes</taxon>
        <taxon>Streptosporangiales</taxon>
        <taxon>Streptosporangiaceae</taxon>
        <taxon>Microbispora</taxon>
    </lineage>
</organism>
<dbReference type="Proteomes" id="UP001447516">
    <property type="component" value="Unassembled WGS sequence"/>
</dbReference>